<dbReference type="InterPro" id="IPR029063">
    <property type="entry name" value="SAM-dependent_MTases_sf"/>
</dbReference>
<dbReference type="EC" id="2.7.1.26" evidence="2"/>
<keyword evidence="6" id="KW-0547">Nucleotide-binding</keyword>
<evidence type="ECO:0000256" key="4">
    <source>
        <dbReference type="ARBA" id="ARBA00022643"/>
    </source>
</evidence>
<evidence type="ECO:0000259" key="9">
    <source>
        <dbReference type="SMART" id="SM00904"/>
    </source>
</evidence>
<dbReference type="PANTHER" id="PTHR22749">
    <property type="entry name" value="RIBOFLAVIN KINASE/FMN ADENYLYLTRANSFERASE"/>
    <property type="match status" value="1"/>
</dbReference>
<dbReference type="Pfam" id="PF13489">
    <property type="entry name" value="Methyltransf_23"/>
    <property type="match status" value="1"/>
</dbReference>
<dbReference type="Gene3D" id="2.40.30.30">
    <property type="entry name" value="Riboflavin kinase-like"/>
    <property type="match status" value="1"/>
</dbReference>
<dbReference type="SMART" id="SM00904">
    <property type="entry name" value="Flavokinase"/>
    <property type="match status" value="1"/>
</dbReference>
<organism evidence="10 11">
    <name type="scientific">Ectocarpus siliculosus</name>
    <name type="common">Brown alga</name>
    <name type="synonym">Conferva siliculosa</name>
    <dbReference type="NCBI Taxonomy" id="2880"/>
    <lineage>
        <taxon>Eukaryota</taxon>
        <taxon>Sar</taxon>
        <taxon>Stramenopiles</taxon>
        <taxon>Ochrophyta</taxon>
        <taxon>PX clade</taxon>
        <taxon>Phaeophyceae</taxon>
        <taxon>Ectocarpales</taxon>
        <taxon>Ectocarpaceae</taxon>
        <taxon>Ectocarpus</taxon>
    </lineage>
</organism>
<protein>
    <recommendedName>
        <fullName evidence="2">riboflavin kinase</fullName>
        <ecNumber evidence="2">2.7.1.26</ecNumber>
    </recommendedName>
</protein>
<gene>
    <name evidence="10" type="ORF">Esi_0174_0057</name>
</gene>
<dbReference type="GO" id="GO:0009398">
    <property type="term" value="P:FMN biosynthetic process"/>
    <property type="evidence" value="ECO:0007669"/>
    <property type="project" value="UniProtKB-UniPathway"/>
</dbReference>
<dbReference type="GO" id="GO:0005524">
    <property type="term" value="F:ATP binding"/>
    <property type="evidence" value="ECO:0007669"/>
    <property type="project" value="UniProtKB-KW"/>
</dbReference>
<dbReference type="InterPro" id="IPR023465">
    <property type="entry name" value="Riboflavin_kinase_dom_sf"/>
</dbReference>
<feature type="compositionally biased region" description="Basic and acidic residues" evidence="8">
    <location>
        <begin position="8"/>
        <end position="23"/>
    </location>
</feature>
<comment type="pathway">
    <text evidence="1">Cofactor biosynthesis; FMN biosynthesis; FMN from riboflavin (ATP route): step 1/1.</text>
</comment>
<sequence>MHSTMTSEGKDEMRKNASREAHNRRQAAVFDSKVAFFSSPQATPKEQFPSLRRIAEACRPSAEGAPRVVDAGCGTGALVSFLKEAGVKERDVTGVDVSPEMGTVFKDRFPESEIITAEFVNYADEFVSLRERLSAVAAAGDGAAAAKAGEAGGEGAKGAAKAADEEEEAGGVGTVVFNAVFGNLWDQGAALERAANILEEGGKVVISHPLGRDFVSRLKAVDDTVVPHELPERDALERLVQFLPLVIDSFESGPELYLAVLRKTPHRASGRVRYLRGTVSTGYGRGSKKLGVPTANLPESQFAENLRTLPTGVYFGWAALEGAANKEGEGGKGDASGGGGDGGEGLWKCVANVGYSPTFAGQENAEKIVEGHLIGYEGEDFYGRTMRMLLAGFQRREKKFASFPELVATINKDVGDAAMALDEPRFSAFKADAFFSGMPAGAGDRRTTAEAWSTRDFEAAMEEAAREAAK</sequence>
<evidence type="ECO:0000256" key="8">
    <source>
        <dbReference type="SAM" id="MobiDB-lite"/>
    </source>
</evidence>
<evidence type="ECO:0000256" key="2">
    <source>
        <dbReference type="ARBA" id="ARBA00012105"/>
    </source>
</evidence>
<keyword evidence="7" id="KW-0067">ATP-binding</keyword>
<dbReference type="InterPro" id="IPR023468">
    <property type="entry name" value="Riboflavin_kinase"/>
</dbReference>
<keyword evidence="4" id="KW-0288">FMN</keyword>
<evidence type="ECO:0000256" key="5">
    <source>
        <dbReference type="ARBA" id="ARBA00022679"/>
    </source>
</evidence>
<dbReference type="Gene3D" id="3.40.50.150">
    <property type="entry name" value="Vaccinia Virus protein VP39"/>
    <property type="match status" value="1"/>
</dbReference>
<dbReference type="STRING" id="2880.D8LGN9"/>
<evidence type="ECO:0000256" key="7">
    <source>
        <dbReference type="ARBA" id="ARBA00022840"/>
    </source>
</evidence>
<evidence type="ECO:0000256" key="3">
    <source>
        <dbReference type="ARBA" id="ARBA00022630"/>
    </source>
</evidence>
<dbReference type="OMA" id="LECHILH"/>
<dbReference type="CDD" id="cd02440">
    <property type="entry name" value="AdoMet_MTases"/>
    <property type="match status" value="1"/>
</dbReference>
<dbReference type="Proteomes" id="UP000002630">
    <property type="component" value="Linkage Group LG04"/>
</dbReference>
<keyword evidence="5" id="KW-0808">Transferase</keyword>
<feature type="domain" description="Riboflavin kinase" evidence="9">
    <location>
        <begin position="268"/>
        <end position="422"/>
    </location>
</feature>
<feature type="region of interest" description="Disordered" evidence="8">
    <location>
        <begin position="1"/>
        <end position="25"/>
    </location>
</feature>
<evidence type="ECO:0000256" key="6">
    <source>
        <dbReference type="ARBA" id="ARBA00022741"/>
    </source>
</evidence>
<keyword evidence="3" id="KW-0285">Flavoprotein</keyword>
<dbReference type="EMBL" id="FN649729">
    <property type="protein sequence ID" value="CBN75781.1"/>
    <property type="molecule type" value="Genomic_DNA"/>
</dbReference>
<accession>D8LGN9</accession>
<dbReference type="InParanoid" id="D8LGN9"/>
<dbReference type="SUPFAM" id="SSF82114">
    <property type="entry name" value="Riboflavin kinase-like"/>
    <property type="match status" value="1"/>
</dbReference>
<evidence type="ECO:0000313" key="11">
    <source>
        <dbReference type="Proteomes" id="UP000002630"/>
    </source>
</evidence>
<dbReference type="EMBL" id="FN648244">
    <property type="protein sequence ID" value="CBN75781.1"/>
    <property type="molecule type" value="Genomic_DNA"/>
</dbReference>
<dbReference type="UniPathway" id="UPA00276">
    <property type="reaction ID" value="UER00406"/>
</dbReference>
<dbReference type="OrthoDB" id="276388at2759"/>
<name>D8LGN9_ECTSI</name>
<dbReference type="eggNOG" id="KOG3110">
    <property type="taxonomic scope" value="Eukaryota"/>
</dbReference>
<dbReference type="Pfam" id="PF01687">
    <property type="entry name" value="Flavokinase"/>
    <property type="match status" value="1"/>
</dbReference>
<proteinExistence type="predicted"/>
<evidence type="ECO:0000256" key="1">
    <source>
        <dbReference type="ARBA" id="ARBA00005201"/>
    </source>
</evidence>
<reference evidence="10 11" key="1">
    <citation type="journal article" date="2010" name="Nature">
        <title>The Ectocarpus genome and the independent evolution of multicellularity in brown algae.</title>
        <authorList>
            <person name="Cock J.M."/>
            <person name="Sterck L."/>
            <person name="Rouze P."/>
            <person name="Scornet D."/>
            <person name="Allen A.E."/>
            <person name="Amoutzias G."/>
            <person name="Anthouard V."/>
            <person name="Artiguenave F."/>
            <person name="Aury J.M."/>
            <person name="Badger J.H."/>
            <person name="Beszteri B."/>
            <person name="Billiau K."/>
            <person name="Bonnet E."/>
            <person name="Bothwell J.H."/>
            <person name="Bowler C."/>
            <person name="Boyen C."/>
            <person name="Brownlee C."/>
            <person name="Carrano C.J."/>
            <person name="Charrier B."/>
            <person name="Cho G.Y."/>
            <person name="Coelho S.M."/>
            <person name="Collen J."/>
            <person name="Corre E."/>
            <person name="Da Silva C."/>
            <person name="Delage L."/>
            <person name="Delaroque N."/>
            <person name="Dittami S.M."/>
            <person name="Doulbeau S."/>
            <person name="Elias M."/>
            <person name="Farnham G."/>
            <person name="Gachon C.M."/>
            <person name="Gschloessl B."/>
            <person name="Heesch S."/>
            <person name="Jabbari K."/>
            <person name="Jubin C."/>
            <person name="Kawai H."/>
            <person name="Kimura K."/>
            <person name="Kloareg B."/>
            <person name="Kupper F.C."/>
            <person name="Lang D."/>
            <person name="Le Bail A."/>
            <person name="Leblanc C."/>
            <person name="Lerouge P."/>
            <person name="Lohr M."/>
            <person name="Lopez P.J."/>
            <person name="Martens C."/>
            <person name="Maumus F."/>
            <person name="Michel G."/>
            <person name="Miranda-Saavedra D."/>
            <person name="Morales J."/>
            <person name="Moreau H."/>
            <person name="Motomura T."/>
            <person name="Nagasato C."/>
            <person name="Napoli C.A."/>
            <person name="Nelson D.R."/>
            <person name="Nyvall-Collen P."/>
            <person name="Peters A.F."/>
            <person name="Pommier C."/>
            <person name="Potin P."/>
            <person name="Poulain J."/>
            <person name="Quesneville H."/>
            <person name="Read B."/>
            <person name="Rensing S.A."/>
            <person name="Ritter A."/>
            <person name="Rousvoal S."/>
            <person name="Samanta M."/>
            <person name="Samson G."/>
            <person name="Schroeder D.C."/>
            <person name="Segurens B."/>
            <person name="Strittmatter M."/>
            <person name="Tonon T."/>
            <person name="Tregear J.W."/>
            <person name="Valentin K."/>
            <person name="von Dassow P."/>
            <person name="Yamagishi T."/>
            <person name="Van de Peer Y."/>
            <person name="Wincker P."/>
        </authorList>
    </citation>
    <scope>NUCLEOTIDE SEQUENCE [LARGE SCALE GENOMIC DNA]</scope>
    <source>
        <strain evidence="11">Ec32 / CCAP1310/4</strain>
    </source>
</reference>
<evidence type="ECO:0000313" key="10">
    <source>
        <dbReference type="EMBL" id="CBN75781.1"/>
    </source>
</evidence>
<keyword evidence="11" id="KW-1185">Reference proteome</keyword>
<dbReference type="GO" id="GO:0009231">
    <property type="term" value="P:riboflavin biosynthetic process"/>
    <property type="evidence" value="ECO:0007669"/>
    <property type="project" value="InterPro"/>
</dbReference>
<dbReference type="GO" id="GO:0008531">
    <property type="term" value="F:riboflavin kinase activity"/>
    <property type="evidence" value="ECO:0007669"/>
    <property type="project" value="UniProtKB-EC"/>
</dbReference>
<dbReference type="PANTHER" id="PTHR22749:SF6">
    <property type="entry name" value="RIBOFLAVIN KINASE"/>
    <property type="match status" value="1"/>
</dbReference>
<dbReference type="InterPro" id="IPR015865">
    <property type="entry name" value="Riboflavin_kinase_bac/euk"/>
</dbReference>
<dbReference type="SUPFAM" id="SSF53335">
    <property type="entry name" value="S-adenosyl-L-methionine-dependent methyltransferases"/>
    <property type="match status" value="1"/>
</dbReference>
<dbReference type="AlphaFoldDB" id="D8LGN9"/>